<name>A0A168J388_9BACL</name>
<protein>
    <submittedName>
        <fullName evidence="1">Uncharacterized protein</fullName>
    </submittedName>
</protein>
<dbReference type="Proteomes" id="UP000076967">
    <property type="component" value="Unassembled WGS sequence"/>
</dbReference>
<keyword evidence="2" id="KW-1185">Reference proteome</keyword>
<evidence type="ECO:0000313" key="2">
    <source>
        <dbReference type="Proteomes" id="UP000076967"/>
    </source>
</evidence>
<reference evidence="1 2" key="1">
    <citation type="submission" date="2016-03" db="EMBL/GenBank/DDBJ databases">
        <title>Draft genome sequence of Paenibacillus glacialis DSM 22343.</title>
        <authorList>
            <person name="Shin S.-K."/>
            <person name="Yi H."/>
        </authorList>
    </citation>
    <scope>NUCLEOTIDE SEQUENCE [LARGE SCALE GENOMIC DNA]</scope>
    <source>
        <strain evidence="1 2">DSM 22343</strain>
    </source>
</reference>
<dbReference type="EMBL" id="LVJH01000039">
    <property type="protein sequence ID" value="OAB40104.1"/>
    <property type="molecule type" value="Genomic_DNA"/>
</dbReference>
<gene>
    <name evidence="1" type="ORF">PGLA_18250</name>
</gene>
<dbReference type="AlphaFoldDB" id="A0A168J388"/>
<accession>A0A168J388</accession>
<organism evidence="1 2">
    <name type="scientific">Paenibacillus glacialis</name>
    <dbReference type="NCBI Taxonomy" id="494026"/>
    <lineage>
        <taxon>Bacteria</taxon>
        <taxon>Bacillati</taxon>
        <taxon>Bacillota</taxon>
        <taxon>Bacilli</taxon>
        <taxon>Bacillales</taxon>
        <taxon>Paenibacillaceae</taxon>
        <taxon>Paenibacillus</taxon>
    </lineage>
</organism>
<sequence>MTLVSSGEHVGFIFKLLSFDCFRPQFPMKKPEFINLIYFQYDNTFWNSSPLFLLTINKEVLTINTNCE</sequence>
<proteinExistence type="predicted"/>
<comment type="caution">
    <text evidence="1">The sequence shown here is derived from an EMBL/GenBank/DDBJ whole genome shotgun (WGS) entry which is preliminary data.</text>
</comment>
<evidence type="ECO:0000313" key="1">
    <source>
        <dbReference type="EMBL" id="OAB40104.1"/>
    </source>
</evidence>